<dbReference type="Proteomes" id="UP000789759">
    <property type="component" value="Unassembled WGS sequence"/>
</dbReference>
<dbReference type="AlphaFoldDB" id="A0A9N9H2V1"/>
<evidence type="ECO:0000313" key="1">
    <source>
        <dbReference type="EMBL" id="CAG8652592.1"/>
    </source>
</evidence>
<comment type="caution">
    <text evidence="1">The sequence shown here is derived from an EMBL/GenBank/DDBJ whole genome shotgun (WGS) entry which is preliminary data.</text>
</comment>
<sequence>MSYHNNLSKDYYRYYQTTEGSVDEEKSFDDKEFLYKAAIYFAITEETSEQTEPNRNDI</sequence>
<evidence type="ECO:0000313" key="2">
    <source>
        <dbReference type="Proteomes" id="UP000789759"/>
    </source>
</evidence>
<dbReference type="EMBL" id="CAJVQA010007156">
    <property type="protein sequence ID" value="CAG8652592.1"/>
    <property type="molecule type" value="Genomic_DNA"/>
</dbReference>
<organism evidence="1 2">
    <name type="scientific">Cetraspora pellucida</name>
    <dbReference type="NCBI Taxonomy" id="1433469"/>
    <lineage>
        <taxon>Eukaryota</taxon>
        <taxon>Fungi</taxon>
        <taxon>Fungi incertae sedis</taxon>
        <taxon>Mucoromycota</taxon>
        <taxon>Glomeromycotina</taxon>
        <taxon>Glomeromycetes</taxon>
        <taxon>Diversisporales</taxon>
        <taxon>Gigasporaceae</taxon>
        <taxon>Cetraspora</taxon>
    </lineage>
</organism>
<reference evidence="1" key="1">
    <citation type="submission" date="2021-06" db="EMBL/GenBank/DDBJ databases">
        <authorList>
            <person name="Kallberg Y."/>
            <person name="Tangrot J."/>
            <person name="Rosling A."/>
        </authorList>
    </citation>
    <scope>NUCLEOTIDE SEQUENCE</scope>
    <source>
        <strain evidence="1">FL966</strain>
    </source>
</reference>
<name>A0A9N9H2V1_9GLOM</name>
<accession>A0A9N9H2V1</accession>
<protein>
    <submittedName>
        <fullName evidence="1">19529_t:CDS:1</fullName>
    </submittedName>
</protein>
<gene>
    <name evidence="1" type="ORF">CPELLU_LOCUS9413</name>
</gene>
<proteinExistence type="predicted"/>
<keyword evidence="2" id="KW-1185">Reference proteome</keyword>